<dbReference type="AlphaFoldDB" id="S8EHI7"/>
<proteinExistence type="inferred from homology"/>
<evidence type="ECO:0000256" key="3">
    <source>
        <dbReference type="ARBA" id="ARBA00022723"/>
    </source>
</evidence>
<dbReference type="eggNOG" id="ENOG502SJ7W">
    <property type="taxonomic scope" value="Eukaryota"/>
</dbReference>
<evidence type="ECO:0000313" key="7">
    <source>
        <dbReference type="EMBL" id="EPT02699.1"/>
    </source>
</evidence>
<dbReference type="Gene3D" id="1.10.600.10">
    <property type="entry name" value="Farnesyl Diphosphate Synthase"/>
    <property type="match status" value="1"/>
</dbReference>
<dbReference type="GO" id="GO:0046872">
    <property type="term" value="F:metal ion binding"/>
    <property type="evidence" value="ECO:0007669"/>
    <property type="project" value="UniProtKB-KW"/>
</dbReference>
<dbReference type="Proteomes" id="UP000015241">
    <property type="component" value="Unassembled WGS sequence"/>
</dbReference>
<accession>S8EHI7</accession>
<protein>
    <recommendedName>
        <fullName evidence="6">Terpene synthase</fullName>
        <ecNumber evidence="6">4.2.3.-</ecNumber>
    </recommendedName>
</protein>
<dbReference type="GO" id="GO:0008299">
    <property type="term" value="P:isoprenoid biosynthetic process"/>
    <property type="evidence" value="ECO:0007669"/>
    <property type="project" value="UniProtKB-ARBA"/>
</dbReference>
<comment type="cofactor">
    <cofactor evidence="1 6">
        <name>Mg(2+)</name>
        <dbReference type="ChEBI" id="CHEBI:18420"/>
    </cofactor>
</comment>
<evidence type="ECO:0000256" key="6">
    <source>
        <dbReference type="RuleBase" id="RU366034"/>
    </source>
</evidence>
<name>S8EHI7_FOMSC</name>
<dbReference type="InterPro" id="IPR034686">
    <property type="entry name" value="Terpene_cyclase-like_2"/>
</dbReference>
<gene>
    <name evidence="7" type="ORF">FOMPIDRAFT_88169</name>
</gene>
<evidence type="ECO:0000256" key="4">
    <source>
        <dbReference type="ARBA" id="ARBA00022842"/>
    </source>
</evidence>
<evidence type="ECO:0000256" key="1">
    <source>
        <dbReference type="ARBA" id="ARBA00001946"/>
    </source>
</evidence>
<keyword evidence="5 6" id="KW-0456">Lyase</keyword>
<dbReference type="SUPFAM" id="SSF48576">
    <property type="entry name" value="Terpenoid synthases"/>
    <property type="match status" value="1"/>
</dbReference>
<evidence type="ECO:0000256" key="5">
    <source>
        <dbReference type="ARBA" id="ARBA00023239"/>
    </source>
</evidence>
<evidence type="ECO:0000313" key="8">
    <source>
        <dbReference type="Proteomes" id="UP000015241"/>
    </source>
</evidence>
<dbReference type="SFLD" id="SFLDG01020">
    <property type="entry name" value="Terpene_Cyclase_Like_2"/>
    <property type="match status" value="1"/>
</dbReference>
<dbReference type="EMBL" id="KE504134">
    <property type="protein sequence ID" value="EPT02699.1"/>
    <property type="molecule type" value="Genomic_DNA"/>
</dbReference>
<organism evidence="7 8">
    <name type="scientific">Fomitopsis schrenkii</name>
    <name type="common">Brown rot fungus</name>
    <dbReference type="NCBI Taxonomy" id="2126942"/>
    <lineage>
        <taxon>Eukaryota</taxon>
        <taxon>Fungi</taxon>
        <taxon>Dikarya</taxon>
        <taxon>Basidiomycota</taxon>
        <taxon>Agaricomycotina</taxon>
        <taxon>Agaricomycetes</taxon>
        <taxon>Polyporales</taxon>
        <taxon>Fomitopsis</taxon>
    </lineage>
</organism>
<keyword evidence="4 6" id="KW-0460">Magnesium</keyword>
<comment type="similarity">
    <text evidence="2 6">Belongs to the terpene synthase family.</text>
</comment>
<dbReference type="PANTHER" id="PTHR35201:SF4">
    <property type="entry name" value="BETA-PINACENE SYNTHASE-RELATED"/>
    <property type="match status" value="1"/>
</dbReference>
<dbReference type="GO" id="GO:0010333">
    <property type="term" value="F:terpene synthase activity"/>
    <property type="evidence" value="ECO:0007669"/>
    <property type="project" value="InterPro"/>
</dbReference>
<dbReference type="Pfam" id="PF19086">
    <property type="entry name" value="Terpene_syn_C_2"/>
    <property type="match status" value="1"/>
</dbReference>
<dbReference type="EC" id="4.2.3.-" evidence="6"/>
<dbReference type="OrthoDB" id="2861623at2759"/>
<dbReference type="HOGENOM" id="CLU_042538_2_1_1"/>
<dbReference type="STRING" id="743788.S8EHI7"/>
<dbReference type="InterPro" id="IPR008949">
    <property type="entry name" value="Isoprenoid_synthase_dom_sf"/>
</dbReference>
<dbReference type="PANTHER" id="PTHR35201">
    <property type="entry name" value="TERPENE SYNTHASE"/>
    <property type="match status" value="1"/>
</dbReference>
<dbReference type="SFLD" id="SFLDS00005">
    <property type="entry name" value="Isoprenoid_Synthase_Type_I"/>
    <property type="match status" value="1"/>
</dbReference>
<sequence length="340" mass="38362">MTTTPESYILPDLISLLPYQTPISPHYEQAAAESSAWLSSFSGVIPAHKRRFFEQHGSELLCGYAYSYADHEELRTAMDFVNLLYVYDDIGDDQNGQEASETGSALLNALRDPNWNDGSQLAQMAHEVQARLRQVDAPACYARFLKHCEDYISANVRQTELRERGEILELDEFIPLRRENSGVPLCIGVIGFVIGRDIPDEVFEHPVMTRLYLAAVDMVWLANDLYSYSREQAISLSGENIMTILMTQESCDLQGAADRVGRRFADLIAGFEADKARLPSWGVDFAAFVKGLETWVVGNCQWSLETQRYFGVHVEEVKRTRVVKLDRKRDVGMEDGSNDG</sequence>
<dbReference type="InParanoid" id="S8EHI7"/>
<evidence type="ECO:0000256" key="2">
    <source>
        <dbReference type="ARBA" id="ARBA00006333"/>
    </source>
</evidence>
<keyword evidence="3 6" id="KW-0479">Metal-binding</keyword>
<keyword evidence="8" id="KW-1185">Reference proteome</keyword>
<reference evidence="7 8" key="1">
    <citation type="journal article" date="2012" name="Science">
        <title>The Paleozoic origin of enzymatic lignin decomposition reconstructed from 31 fungal genomes.</title>
        <authorList>
            <person name="Floudas D."/>
            <person name="Binder M."/>
            <person name="Riley R."/>
            <person name="Barry K."/>
            <person name="Blanchette R.A."/>
            <person name="Henrissat B."/>
            <person name="Martinez A.T."/>
            <person name="Otillar R."/>
            <person name="Spatafora J.W."/>
            <person name="Yadav J.S."/>
            <person name="Aerts A."/>
            <person name="Benoit I."/>
            <person name="Boyd A."/>
            <person name="Carlson A."/>
            <person name="Copeland A."/>
            <person name="Coutinho P.M."/>
            <person name="de Vries R.P."/>
            <person name="Ferreira P."/>
            <person name="Findley K."/>
            <person name="Foster B."/>
            <person name="Gaskell J."/>
            <person name="Glotzer D."/>
            <person name="Gorecki P."/>
            <person name="Heitman J."/>
            <person name="Hesse C."/>
            <person name="Hori C."/>
            <person name="Igarashi K."/>
            <person name="Jurgens J.A."/>
            <person name="Kallen N."/>
            <person name="Kersten P."/>
            <person name="Kohler A."/>
            <person name="Kuees U."/>
            <person name="Kumar T.K.A."/>
            <person name="Kuo A."/>
            <person name="LaButti K."/>
            <person name="Larrondo L.F."/>
            <person name="Lindquist E."/>
            <person name="Ling A."/>
            <person name="Lombard V."/>
            <person name="Lucas S."/>
            <person name="Lundell T."/>
            <person name="Martin R."/>
            <person name="McLaughlin D.J."/>
            <person name="Morgenstern I."/>
            <person name="Morin E."/>
            <person name="Murat C."/>
            <person name="Nagy L.G."/>
            <person name="Nolan M."/>
            <person name="Ohm R.A."/>
            <person name="Patyshakuliyeva A."/>
            <person name="Rokas A."/>
            <person name="Ruiz-Duenas F.J."/>
            <person name="Sabat G."/>
            <person name="Salamov A."/>
            <person name="Samejima M."/>
            <person name="Schmutz J."/>
            <person name="Slot J.C."/>
            <person name="St John F."/>
            <person name="Stenlid J."/>
            <person name="Sun H."/>
            <person name="Sun S."/>
            <person name="Syed K."/>
            <person name="Tsang A."/>
            <person name="Wiebenga A."/>
            <person name="Young D."/>
            <person name="Pisabarro A."/>
            <person name="Eastwood D.C."/>
            <person name="Martin F."/>
            <person name="Cullen D."/>
            <person name="Grigoriev I.V."/>
            <person name="Hibbett D.S."/>
        </authorList>
    </citation>
    <scope>NUCLEOTIDE SEQUENCE</scope>
    <source>
        <strain evidence="8">FP-58527</strain>
    </source>
</reference>